<evidence type="ECO:0000256" key="1">
    <source>
        <dbReference type="SAM" id="SignalP"/>
    </source>
</evidence>
<keyword evidence="1" id="KW-0732">Signal</keyword>
<evidence type="ECO:0000313" key="2">
    <source>
        <dbReference type="EMBL" id="KAJ8315641.1"/>
    </source>
</evidence>
<sequence>MMLFLHVIIGTIMQAIDWSNSVTIEEKYITLCIYKTGSVYFAEDRIMSCIKQGGVIRLTHEIYDKSSYDNNGYCILLNTNSCHFQHSYRYSDTRILDLIEDCYGQRECRPNIPQSYWDYPYSLFQKTQNCSDVEKHKIGIKIFYKCTDELSIITESSKSTKEYTEVPSSDSGSSEGYTVNSECKKIHNYLSDYINWNIFNKSRDIRNQFMVLVHQTLSIRTPRDLCYSVQHRLGETLSRYLNSLFYNPRQLASSFLTNSAPIKDLSFQAGESNRFEPNFVMQVAIDHWLGKCSEP</sequence>
<name>A0ABQ9FHJ9_TEGGR</name>
<comment type="caution">
    <text evidence="2">The sequence shown here is derived from an EMBL/GenBank/DDBJ whole genome shotgun (WGS) entry which is preliminary data.</text>
</comment>
<gene>
    <name evidence="2" type="ORF">KUTeg_007791</name>
</gene>
<dbReference type="EMBL" id="JARBDR010000337">
    <property type="protein sequence ID" value="KAJ8315641.1"/>
    <property type="molecule type" value="Genomic_DNA"/>
</dbReference>
<accession>A0ABQ9FHJ9</accession>
<feature type="chain" id="PRO_5046025777" description="SUEL-type lectin domain-containing protein" evidence="1">
    <location>
        <begin position="22"/>
        <end position="295"/>
    </location>
</feature>
<proteinExistence type="predicted"/>
<protein>
    <recommendedName>
        <fullName evidence="4">SUEL-type lectin domain-containing protein</fullName>
    </recommendedName>
</protein>
<feature type="signal peptide" evidence="1">
    <location>
        <begin position="1"/>
        <end position="21"/>
    </location>
</feature>
<evidence type="ECO:0008006" key="4">
    <source>
        <dbReference type="Google" id="ProtNLM"/>
    </source>
</evidence>
<keyword evidence="3" id="KW-1185">Reference proteome</keyword>
<dbReference type="Proteomes" id="UP001217089">
    <property type="component" value="Unassembled WGS sequence"/>
</dbReference>
<organism evidence="2 3">
    <name type="scientific">Tegillarca granosa</name>
    <name type="common">Malaysian cockle</name>
    <name type="synonym">Anadara granosa</name>
    <dbReference type="NCBI Taxonomy" id="220873"/>
    <lineage>
        <taxon>Eukaryota</taxon>
        <taxon>Metazoa</taxon>
        <taxon>Spiralia</taxon>
        <taxon>Lophotrochozoa</taxon>
        <taxon>Mollusca</taxon>
        <taxon>Bivalvia</taxon>
        <taxon>Autobranchia</taxon>
        <taxon>Pteriomorphia</taxon>
        <taxon>Arcoida</taxon>
        <taxon>Arcoidea</taxon>
        <taxon>Arcidae</taxon>
        <taxon>Tegillarca</taxon>
    </lineage>
</organism>
<reference evidence="2 3" key="1">
    <citation type="submission" date="2022-12" db="EMBL/GenBank/DDBJ databases">
        <title>Chromosome-level genome of Tegillarca granosa.</title>
        <authorList>
            <person name="Kim J."/>
        </authorList>
    </citation>
    <scope>NUCLEOTIDE SEQUENCE [LARGE SCALE GENOMIC DNA]</scope>
    <source>
        <strain evidence="2">Teg-2019</strain>
        <tissue evidence="2">Adductor muscle</tissue>
    </source>
</reference>
<evidence type="ECO:0000313" key="3">
    <source>
        <dbReference type="Proteomes" id="UP001217089"/>
    </source>
</evidence>